<dbReference type="PROSITE" id="PS51030">
    <property type="entry name" value="NUCLEAR_REC_DBD_2"/>
    <property type="match status" value="1"/>
</dbReference>
<keyword evidence="13" id="KW-1185">Reference proteome</keyword>
<evidence type="ECO:0000256" key="7">
    <source>
        <dbReference type="ARBA" id="ARBA00023170"/>
    </source>
</evidence>
<evidence type="ECO:0000256" key="4">
    <source>
        <dbReference type="ARBA" id="ARBA00023015"/>
    </source>
</evidence>
<dbReference type="EMBL" id="JAWDGP010007329">
    <property type="protein sequence ID" value="KAK3725638.1"/>
    <property type="molecule type" value="Genomic_DNA"/>
</dbReference>
<dbReference type="SUPFAM" id="SSF57716">
    <property type="entry name" value="Glucocorticoid receptor-like (DNA-binding domain)"/>
    <property type="match status" value="1"/>
</dbReference>
<evidence type="ECO:0000256" key="3">
    <source>
        <dbReference type="ARBA" id="ARBA00022833"/>
    </source>
</evidence>
<proteinExistence type="predicted"/>
<dbReference type="PROSITE" id="PS00031">
    <property type="entry name" value="NUCLEAR_REC_DBD_1"/>
    <property type="match status" value="1"/>
</dbReference>
<reference evidence="12" key="1">
    <citation type="journal article" date="2023" name="G3 (Bethesda)">
        <title>A reference genome for the long-term kleptoplast-retaining sea slug Elysia crispata morphotype clarki.</title>
        <authorList>
            <person name="Eastman K.E."/>
            <person name="Pendleton A.L."/>
            <person name="Shaikh M.A."/>
            <person name="Suttiyut T."/>
            <person name="Ogas R."/>
            <person name="Tomko P."/>
            <person name="Gavelis G."/>
            <person name="Widhalm J.R."/>
            <person name="Wisecaver J.H."/>
        </authorList>
    </citation>
    <scope>NUCLEOTIDE SEQUENCE</scope>
    <source>
        <strain evidence="12">ECLA1</strain>
    </source>
</reference>
<evidence type="ECO:0000256" key="10">
    <source>
        <dbReference type="SAM" id="SignalP"/>
    </source>
</evidence>
<dbReference type="Pfam" id="PF00105">
    <property type="entry name" value="zf-C4"/>
    <property type="match status" value="1"/>
</dbReference>
<evidence type="ECO:0000256" key="1">
    <source>
        <dbReference type="ARBA" id="ARBA00022723"/>
    </source>
</evidence>
<comment type="caution">
    <text evidence="12">The sequence shown here is derived from an EMBL/GenBank/DDBJ whole genome shotgun (WGS) entry which is preliminary data.</text>
</comment>
<keyword evidence="7" id="KW-0675">Receptor</keyword>
<name>A0AAE0XY95_9GAST</name>
<dbReference type="GO" id="GO:0008270">
    <property type="term" value="F:zinc ion binding"/>
    <property type="evidence" value="ECO:0007669"/>
    <property type="project" value="UniProtKB-KW"/>
</dbReference>
<evidence type="ECO:0000259" key="11">
    <source>
        <dbReference type="PROSITE" id="PS51030"/>
    </source>
</evidence>
<evidence type="ECO:0000256" key="5">
    <source>
        <dbReference type="ARBA" id="ARBA00023125"/>
    </source>
</evidence>
<feature type="domain" description="Nuclear receptor" evidence="11">
    <location>
        <begin position="69"/>
        <end position="117"/>
    </location>
</feature>
<keyword evidence="2" id="KW-0863">Zinc-finger</keyword>
<keyword evidence="5" id="KW-0238">DNA-binding</keyword>
<dbReference type="InterPro" id="IPR050234">
    <property type="entry name" value="Nuclear_hormone_rcpt_NR1"/>
</dbReference>
<dbReference type="PRINTS" id="PR00047">
    <property type="entry name" value="STROIDFINGER"/>
</dbReference>
<feature type="chain" id="PRO_5041992729" description="Nuclear receptor domain-containing protein" evidence="10">
    <location>
        <begin position="25"/>
        <end position="117"/>
    </location>
</feature>
<dbReference type="PANTHER" id="PTHR24082:SF283">
    <property type="entry name" value="NUCLEAR HORMONE RECEPTOR HR96"/>
    <property type="match status" value="1"/>
</dbReference>
<keyword evidence="1" id="KW-0479">Metal-binding</keyword>
<evidence type="ECO:0000313" key="13">
    <source>
        <dbReference type="Proteomes" id="UP001283361"/>
    </source>
</evidence>
<dbReference type="InterPro" id="IPR001628">
    <property type="entry name" value="Znf_hrmn_rcpt"/>
</dbReference>
<keyword evidence="4" id="KW-0805">Transcription regulation</keyword>
<gene>
    <name evidence="12" type="ORF">RRG08_043055</name>
</gene>
<dbReference type="GO" id="GO:0004879">
    <property type="term" value="F:nuclear receptor activity"/>
    <property type="evidence" value="ECO:0007669"/>
    <property type="project" value="TreeGrafter"/>
</dbReference>
<keyword evidence="10" id="KW-0732">Signal</keyword>
<keyword evidence="6" id="KW-0804">Transcription</keyword>
<feature type="signal peptide" evidence="10">
    <location>
        <begin position="1"/>
        <end position="24"/>
    </location>
</feature>
<evidence type="ECO:0000256" key="2">
    <source>
        <dbReference type="ARBA" id="ARBA00022771"/>
    </source>
</evidence>
<sequence>MPGTRDEGHIRSILSVLLLAMVSGEDVMVIPFDDPGGLEHMPPHYRSLDHSPTDGMGCGGKGTRKNKEDKYCGVCGDRALGYNFDAISCESCKAFFRRNAPKGLVSRLQRLPATGCG</sequence>
<dbReference type="GO" id="GO:0045944">
    <property type="term" value="P:positive regulation of transcription by RNA polymerase II"/>
    <property type="evidence" value="ECO:0007669"/>
    <property type="project" value="TreeGrafter"/>
</dbReference>
<dbReference type="GO" id="GO:0030154">
    <property type="term" value="P:cell differentiation"/>
    <property type="evidence" value="ECO:0007669"/>
    <property type="project" value="TreeGrafter"/>
</dbReference>
<dbReference type="PANTHER" id="PTHR24082">
    <property type="entry name" value="NUCLEAR HORMONE RECEPTOR"/>
    <property type="match status" value="1"/>
</dbReference>
<dbReference type="SMART" id="SM00399">
    <property type="entry name" value="ZnF_C4"/>
    <property type="match status" value="1"/>
</dbReference>
<feature type="region of interest" description="Disordered" evidence="9">
    <location>
        <begin position="41"/>
        <end position="67"/>
    </location>
</feature>
<accession>A0AAE0XY95</accession>
<keyword evidence="3" id="KW-0862">Zinc</keyword>
<dbReference type="Proteomes" id="UP001283361">
    <property type="component" value="Unassembled WGS sequence"/>
</dbReference>
<dbReference type="AlphaFoldDB" id="A0AAE0XY95"/>
<dbReference type="Gene3D" id="3.30.50.10">
    <property type="entry name" value="Erythroid Transcription Factor GATA-1, subunit A"/>
    <property type="match status" value="1"/>
</dbReference>
<evidence type="ECO:0000256" key="6">
    <source>
        <dbReference type="ARBA" id="ARBA00023163"/>
    </source>
</evidence>
<evidence type="ECO:0000313" key="12">
    <source>
        <dbReference type="EMBL" id="KAK3725638.1"/>
    </source>
</evidence>
<evidence type="ECO:0000256" key="8">
    <source>
        <dbReference type="ARBA" id="ARBA00023242"/>
    </source>
</evidence>
<keyword evidence="8" id="KW-0539">Nucleus</keyword>
<protein>
    <recommendedName>
        <fullName evidence="11">Nuclear receptor domain-containing protein</fullName>
    </recommendedName>
</protein>
<dbReference type="InterPro" id="IPR013088">
    <property type="entry name" value="Znf_NHR/GATA"/>
</dbReference>
<evidence type="ECO:0000256" key="9">
    <source>
        <dbReference type="SAM" id="MobiDB-lite"/>
    </source>
</evidence>
<dbReference type="GO" id="GO:0000122">
    <property type="term" value="P:negative regulation of transcription by RNA polymerase II"/>
    <property type="evidence" value="ECO:0007669"/>
    <property type="project" value="TreeGrafter"/>
</dbReference>
<dbReference type="GO" id="GO:0000978">
    <property type="term" value="F:RNA polymerase II cis-regulatory region sequence-specific DNA binding"/>
    <property type="evidence" value="ECO:0007669"/>
    <property type="project" value="TreeGrafter"/>
</dbReference>
<organism evidence="12 13">
    <name type="scientific">Elysia crispata</name>
    <name type="common">lettuce slug</name>
    <dbReference type="NCBI Taxonomy" id="231223"/>
    <lineage>
        <taxon>Eukaryota</taxon>
        <taxon>Metazoa</taxon>
        <taxon>Spiralia</taxon>
        <taxon>Lophotrochozoa</taxon>
        <taxon>Mollusca</taxon>
        <taxon>Gastropoda</taxon>
        <taxon>Heterobranchia</taxon>
        <taxon>Euthyneura</taxon>
        <taxon>Panpulmonata</taxon>
        <taxon>Sacoglossa</taxon>
        <taxon>Placobranchoidea</taxon>
        <taxon>Plakobranchidae</taxon>
        <taxon>Elysia</taxon>
    </lineage>
</organism>